<keyword evidence="3" id="KW-0858">Xylan degradation</keyword>
<evidence type="ECO:0000256" key="7">
    <source>
        <dbReference type="ARBA" id="ARBA00023326"/>
    </source>
</evidence>
<dbReference type="InterPro" id="IPR010126">
    <property type="entry name" value="Esterase_phb"/>
</dbReference>
<organism evidence="9 10">
    <name type="scientific">Psychroserpens burtonensis</name>
    <dbReference type="NCBI Taxonomy" id="49278"/>
    <lineage>
        <taxon>Bacteria</taxon>
        <taxon>Pseudomonadati</taxon>
        <taxon>Bacteroidota</taxon>
        <taxon>Flavobacteriia</taxon>
        <taxon>Flavobacteriales</taxon>
        <taxon>Flavobacteriaceae</taxon>
        <taxon>Psychroserpens</taxon>
    </lineage>
</organism>
<name>A0A5C7B4J2_9FLAO</name>
<dbReference type="Proteomes" id="UP000321938">
    <property type="component" value="Unassembled WGS sequence"/>
</dbReference>
<dbReference type="Gene3D" id="3.40.50.1820">
    <property type="entry name" value="alpha/beta hydrolase"/>
    <property type="match status" value="1"/>
</dbReference>
<comment type="caution">
    <text evidence="9">The sequence shown here is derived from an EMBL/GenBank/DDBJ whole genome shotgun (WGS) entry which is preliminary data.</text>
</comment>
<keyword evidence="2" id="KW-0964">Secreted</keyword>
<evidence type="ECO:0000259" key="8">
    <source>
        <dbReference type="Pfam" id="PF18962"/>
    </source>
</evidence>
<evidence type="ECO:0000256" key="2">
    <source>
        <dbReference type="ARBA" id="ARBA00022525"/>
    </source>
</evidence>
<evidence type="ECO:0000313" key="9">
    <source>
        <dbReference type="EMBL" id="TXE15693.1"/>
    </source>
</evidence>
<dbReference type="STRING" id="1123037.GCA_000425305_03265"/>
<proteinExistence type="predicted"/>
<keyword evidence="7" id="KW-0624">Polysaccharide degradation</keyword>
<reference evidence="9 10" key="1">
    <citation type="submission" date="2019-08" db="EMBL/GenBank/DDBJ databases">
        <title>Genome of Psychroserpens burtonensis ACAM 167.</title>
        <authorList>
            <person name="Bowman J.P."/>
        </authorList>
    </citation>
    <scope>NUCLEOTIDE SEQUENCE [LARGE SCALE GENOMIC DNA]</scope>
    <source>
        <strain evidence="9 10">ACAM 167</strain>
    </source>
</reference>
<dbReference type="AlphaFoldDB" id="A0A5C7B4J2"/>
<dbReference type="NCBIfam" id="TIGR04183">
    <property type="entry name" value="Por_Secre_tail"/>
    <property type="match status" value="1"/>
</dbReference>
<dbReference type="OrthoDB" id="9764953at2"/>
<dbReference type="PANTHER" id="PTHR38050:SF2">
    <property type="entry name" value="FERULOYL ESTERASE C-RELATED"/>
    <property type="match status" value="1"/>
</dbReference>
<dbReference type="Pfam" id="PF18962">
    <property type="entry name" value="Por_Secre_tail"/>
    <property type="match status" value="1"/>
</dbReference>
<evidence type="ECO:0000256" key="3">
    <source>
        <dbReference type="ARBA" id="ARBA00022651"/>
    </source>
</evidence>
<gene>
    <name evidence="9" type="ORF">ES692_15550</name>
</gene>
<dbReference type="GO" id="GO:0045493">
    <property type="term" value="P:xylan catabolic process"/>
    <property type="evidence" value="ECO:0007669"/>
    <property type="project" value="UniProtKB-KW"/>
</dbReference>
<dbReference type="InterPro" id="IPR043595">
    <property type="entry name" value="FaeB/C/D"/>
</dbReference>
<dbReference type="RefSeq" id="WP_051229738.1">
    <property type="nucleotide sequence ID" value="NZ_VOSB01000026.1"/>
</dbReference>
<keyword evidence="10" id="KW-1185">Reference proteome</keyword>
<comment type="subcellular location">
    <subcellularLocation>
        <location evidence="1">Secreted</location>
    </subcellularLocation>
</comment>
<protein>
    <submittedName>
        <fullName evidence="9">T9SS type A sorting domain-containing protein</fullName>
    </submittedName>
</protein>
<keyword evidence="4" id="KW-0732">Signal</keyword>
<dbReference type="PANTHER" id="PTHR38050">
    <property type="match status" value="1"/>
</dbReference>
<evidence type="ECO:0000256" key="4">
    <source>
        <dbReference type="ARBA" id="ARBA00022729"/>
    </source>
</evidence>
<accession>A0A5C7B4J2</accession>
<keyword evidence="5" id="KW-0378">Hydrolase</keyword>
<dbReference type="InterPro" id="IPR026444">
    <property type="entry name" value="Secre_tail"/>
</dbReference>
<dbReference type="GO" id="GO:0030600">
    <property type="term" value="F:feruloyl esterase activity"/>
    <property type="evidence" value="ECO:0007669"/>
    <property type="project" value="InterPro"/>
</dbReference>
<sequence length="379" mass="42455">MKEKYKLSILILVMLFSHLITQAQFITFEHDGIDRQYLYYEPTNLNENMPLVFVMHGYTGDANSMRNYSEMNQIADQYGFAVCYPRGTLDSGGNRFWNVGYAFHQTETVNDVGFLTELAEHLQITQNLNPDYTFATGFSNGGEMCYMLACQAYNTFKAVAPVAGMILQDIIDDCDDSPPIPLFEIHGSQDNVTPLSGDPNNNDGWGAYPSIPSTVNYFVEKNECTSNNTQTLPNTDNSDGSFINSVKYLNGINNNEVWYYEVVGGGHDWPGAWGNMDINAGEEAWLFFQNHIDNTLSLPDFEDLENTIRIFPNPTSNVITVETNNPLELKELIIYNTLGINLNLNPTNGIINLTNLNTGVYLLSITTSKGTITKKVVKN</sequence>
<feature type="domain" description="Secretion system C-terminal sorting" evidence="8">
    <location>
        <begin position="310"/>
        <end position="377"/>
    </location>
</feature>
<evidence type="ECO:0000256" key="1">
    <source>
        <dbReference type="ARBA" id="ARBA00004613"/>
    </source>
</evidence>
<dbReference type="Pfam" id="PF10503">
    <property type="entry name" value="Esterase_PHB"/>
    <property type="match status" value="1"/>
</dbReference>
<evidence type="ECO:0000256" key="6">
    <source>
        <dbReference type="ARBA" id="ARBA00023277"/>
    </source>
</evidence>
<evidence type="ECO:0000313" key="10">
    <source>
        <dbReference type="Proteomes" id="UP000321938"/>
    </source>
</evidence>
<evidence type="ECO:0000256" key="5">
    <source>
        <dbReference type="ARBA" id="ARBA00022801"/>
    </source>
</evidence>
<dbReference type="InterPro" id="IPR029058">
    <property type="entry name" value="AB_hydrolase_fold"/>
</dbReference>
<dbReference type="SUPFAM" id="SSF53474">
    <property type="entry name" value="alpha/beta-Hydrolases"/>
    <property type="match status" value="1"/>
</dbReference>
<dbReference type="GO" id="GO:0005576">
    <property type="term" value="C:extracellular region"/>
    <property type="evidence" value="ECO:0007669"/>
    <property type="project" value="UniProtKB-SubCell"/>
</dbReference>
<keyword evidence="6" id="KW-0119">Carbohydrate metabolism</keyword>
<dbReference type="EMBL" id="VOSB01000026">
    <property type="protein sequence ID" value="TXE15693.1"/>
    <property type="molecule type" value="Genomic_DNA"/>
</dbReference>